<feature type="transmembrane region" description="Helical" evidence="10">
    <location>
        <begin position="27"/>
        <end position="49"/>
    </location>
</feature>
<proteinExistence type="predicted"/>
<evidence type="ECO:0000256" key="8">
    <source>
        <dbReference type="ARBA" id="ARBA00023032"/>
    </source>
</evidence>
<name>A0ABP8AVH2_9ACTN</name>
<keyword evidence="5" id="KW-0028">Amino-acid biosynthesis</keyword>
<evidence type="ECO:0000256" key="9">
    <source>
        <dbReference type="ARBA" id="ARBA00023136"/>
    </source>
</evidence>
<comment type="subcellular location">
    <subcellularLocation>
        <location evidence="1">Membrane</location>
        <topology evidence="1">Multi-pass membrane protein</topology>
    </subcellularLocation>
</comment>
<dbReference type="InterPro" id="IPR050480">
    <property type="entry name" value="CysZ-like"/>
</dbReference>
<keyword evidence="6 10" id="KW-0812">Transmembrane</keyword>
<keyword evidence="9 10" id="KW-0472">Membrane</keyword>
<gene>
    <name evidence="11" type="ORF">GCM10022252_30780</name>
</gene>
<keyword evidence="2" id="KW-0813">Transport</keyword>
<keyword evidence="4" id="KW-0997">Cell inner membrane</keyword>
<keyword evidence="3" id="KW-1003">Cell membrane</keyword>
<reference evidence="12" key="1">
    <citation type="journal article" date="2019" name="Int. J. Syst. Evol. Microbiol.">
        <title>The Global Catalogue of Microorganisms (GCM) 10K type strain sequencing project: providing services to taxonomists for standard genome sequencing and annotation.</title>
        <authorList>
            <consortium name="The Broad Institute Genomics Platform"/>
            <consortium name="The Broad Institute Genome Sequencing Center for Infectious Disease"/>
            <person name="Wu L."/>
            <person name="Ma J."/>
        </authorList>
    </citation>
    <scope>NUCLEOTIDE SEQUENCE [LARGE SCALE GENOMIC DNA]</scope>
    <source>
        <strain evidence="12">JCM 17388</strain>
    </source>
</reference>
<organism evidence="11 12">
    <name type="scientific">Streptosporangium oxazolinicum</name>
    <dbReference type="NCBI Taxonomy" id="909287"/>
    <lineage>
        <taxon>Bacteria</taxon>
        <taxon>Bacillati</taxon>
        <taxon>Actinomycetota</taxon>
        <taxon>Actinomycetes</taxon>
        <taxon>Streptosporangiales</taxon>
        <taxon>Streptosporangiaceae</taxon>
        <taxon>Streptosporangium</taxon>
    </lineage>
</organism>
<evidence type="ECO:0000256" key="7">
    <source>
        <dbReference type="ARBA" id="ARBA00022989"/>
    </source>
</evidence>
<sequence length="266" mass="29148">MGHFRSFLDGIGFFFQGLRWVARYPRWWLFGLIPALIAFILYATGLYFLGTNALDIAAWGTPFADGWSEATRTALRAVVGLALFVAGLILSVVTFTAITLILGDPFYEKLSERVEETYGEVPTGYDLPLWKSIPRSIRDSLITLGWLLLFTIPLFFLGFVPVIGQTVVPVLGALVSGFFLTIELTTLALERRGLARRSRFGLLRKNKAPALGFGVLLFLLFLIPFVAVIAMPAAVAGAAIMVRTRLAPPVLPAGRTGESPRVDRGV</sequence>
<evidence type="ECO:0000313" key="11">
    <source>
        <dbReference type="EMBL" id="GAA4191236.1"/>
    </source>
</evidence>
<dbReference type="Pfam" id="PF07264">
    <property type="entry name" value="EI24"/>
    <property type="match status" value="1"/>
</dbReference>
<evidence type="ECO:0000256" key="3">
    <source>
        <dbReference type="ARBA" id="ARBA00022475"/>
    </source>
</evidence>
<evidence type="ECO:0000256" key="2">
    <source>
        <dbReference type="ARBA" id="ARBA00022448"/>
    </source>
</evidence>
<feature type="transmembrane region" description="Helical" evidence="10">
    <location>
        <begin position="210"/>
        <end position="242"/>
    </location>
</feature>
<keyword evidence="8" id="KW-0764">Sulfate transport</keyword>
<accession>A0ABP8AVH2</accession>
<evidence type="ECO:0000256" key="6">
    <source>
        <dbReference type="ARBA" id="ARBA00022692"/>
    </source>
</evidence>
<dbReference type="RefSeq" id="WP_344918525.1">
    <property type="nucleotide sequence ID" value="NZ_BAABAQ010000004.1"/>
</dbReference>
<comment type="caution">
    <text evidence="11">The sequence shown here is derived from an EMBL/GenBank/DDBJ whole genome shotgun (WGS) entry which is preliminary data.</text>
</comment>
<dbReference type="InterPro" id="IPR059112">
    <property type="entry name" value="CysZ/EI24"/>
</dbReference>
<dbReference type="EMBL" id="BAABAQ010000004">
    <property type="protein sequence ID" value="GAA4191236.1"/>
    <property type="molecule type" value="Genomic_DNA"/>
</dbReference>
<feature type="transmembrane region" description="Helical" evidence="10">
    <location>
        <begin position="170"/>
        <end position="189"/>
    </location>
</feature>
<evidence type="ECO:0000313" key="12">
    <source>
        <dbReference type="Proteomes" id="UP001501251"/>
    </source>
</evidence>
<feature type="transmembrane region" description="Helical" evidence="10">
    <location>
        <begin position="141"/>
        <end position="164"/>
    </location>
</feature>
<dbReference type="PANTHER" id="PTHR37468:SF1">
    <property type="entry name" value="SULFATE TRANSPORTER CYSZ"/>
    <property type="match status" value="1"/>
</dbReference>
<evidence type="ECO:0000256" key="10">
    <source>
        <dbReference type="SAM" id="Phobius"/>
    </source>
</evidence>
<keyword evidence="7 10" id="KW-1133">Transmembrane helix</keyword>
<evidence type="ECO:0000256" key="1">
    <source>
        <dbReference type="ARBA" id="ARBA00004141"/>
    </source>
</evidence>
<evidence type="ECO:0000256" key="5">
    <source>
        <dbReference type="ARBA" id="ARBA00022605"/>
    </source>
</evidence>
<evidence type="ECO:0000256" key="4">
    <source>
        <dbReference type="ARBA" id="ARBA00022519"/>
    </source>
</evidence>
<dbReference type="PANTHER" id="PTHR37468">
    <property type="entry name" value="SULFATE TRANSPORTER CYSZ"/>
    <property type="match status" value="1"/>
</dbReference>
<keyword evidence="12" id="KW-1185">Reference proteome</keyword>
<dbReference type="Proteomes" id="UP001501251">
    <property type="component" value="Unassembled WGS sequence"/>
</dbReference>
<protein>
    <submittedName>
        <fullName evidence="11">EI24 domain-containing protein</fullName>
    </submittedName>
</protein>
<feature type="transmembrane region" description="Helical" evidence="10">
    <location>
        <begin position="77"/>
        <end position="103"/>
    </location>
</feature>